<evidence type="ECO:0000313" key="2">
    <source>
        <dbReference type="Proteomes" id="UP000054217"/>
    </source>
</evidence>
<dbReference type="Proteomes" id="UP000054217">
    <property type="component" value="Unassembled WGS sequence"/>
</dbReference>
<reference evidence="2" key="2">
    <citation type="submission" date="2015-01" db="EMBL/GenBank/DDBJ databases">
        <title>Evolutionary Origins and Diversification of the Mycorrhizal Mutualists.</title>
        <authorList>
            <consortium name="DOE Joint Genome Institute"/>
            <consortium name="Mycorrhizal Genomics Consortium"/>
            <person name="Kohler A."/>
            <person name="Kuo A."/>
            <person name="Nagy L.G."/>
            <person name="Floudas D."/>
            <person name="Copeland A."/>
            <person name="Barry K.W."/>
            <person name="Cichocki N."/>
            <person name="Veneault-Fourrey C."/>
            <person name="LaButti K."/>
            <person name="Lindquist E.A."/>
            <person name="Lipzen A."/>
            <person name="Lundell T."/>
            <person name="Morin E."/>
            <person name="Murat C."/>
            <person name="Riley R."/>
            <person name="Ohm R."/>
            <person name="Sun H."/>
            <person name="Tunlid A."/>
            <person name="Henrissat B."/>
            <person name="Grigoriev I.V."/>
            <person name="Hibbett D.S."/>
            <person name="Martin F."/>
        </authorList>
    </citation>
    <scope>NUCLEOTIDE SEQUENCE [LARGE SCALE GENOMIC DNA]</scope>
    <source>
        <strain evidence="2">Marx 270</strain>
    </source>
</reference>
<dbReference type="AlphaFoldDB" id="A0A0C3IZA1"/>
<accession>A0A0C3IZA1</accession>
<protein>
    <submittedName>
        <fullName evidence="1">Uncharacterized protein</fullName>
    </submittedName>
</protein>
<keyword evidence="2" id="KW-1185">Reference proteome</keyword>
<proteinExistence type="predicted"/>
<gene>
    <name evidence="1" type="ORF">M404DRAFT_713512</name>
</gene>
<reference evidence="1 2" key="1">
    <citation type="submission" date="2014-04" db="EMBL/GenBank/DDBJ databases">
        <authorList>
            <consortium name="DOE Joint Genome Institute"/>
            <person name="Kuo A."/>
            <person name="Kohler A."/>
            <person name="Costa M.D."/>
            <person name="Nagy L.G."/>
            <person name="Floudas D."/>
            <person name="Copeland A."/>
            <person name="Barry K.W."/>
            <person name="Cichocki N."/>
            <person name="Veneault-Fourrey C."/>
            <person name="LaButti K."/>
            <person name="Lindquist E.A."/>
            <person name="Lipzen A."/>
            <person name="Lundell T."/>
            <person name="Morin E."/>
            <person name="Murat C."/>
            <person name="Sun H."/>
            <person name="Tunlid A."/>
            <person name="Henrissat B."/>
            <person name="Grigoriev I.V."/>
            <person name="Hibbett D.S."/>
            <person name="Martin F."/>
            <person name="Nordberg H.P."/>
            <person name="Cantor M.N."/>
            <person name="Hua S.X."/>
        </authorList>
    </citation>
    <scope>NUCLEOTIDE SEQUENCE [LARGE SCALE GENOMIC DNA]</scope>
    <source>
        <strain evidence="1 2">Marx 270</strain>
    </source>
</reference>
<name>A0A0C3IZA1_PISTI</name>
<organism evidence="1 2">
    <name type="scientific">Pisolithus tinctorius Marx 270</name>
    <dbReference type="NCBI Taxonomy" id="870435"/>
    <lineage>
        <taxon>Eukaryota</taxon>
        <taxon>Fungi</taxon>
        <taxon>Dikarya</taxon>
        <taxon>Basidiomycota</taxon>
        <taxon>Agaricomycotina</taxon>
        <taxon>Agaricomycetes</taxon>
        <taxon>Agaricomycetidae</taxon>
        <taxon>Boletales</taxon>
        <taxon>Sclerodermatineae</taxon>
        <taxon>Pisolithaceae</taxon>
        <taxon>Pisolithus</taxon>
    </lineage>
</organism>
<sequence length="61" mass="7174">MLKNVYLKLWRSSSTSLGHQTKRFERERQMWTGSQTLPKSALRHLSILVMKPSDLRNTTTQ</sequence>
<evidence type="ECO:0000313" key="1">
    <source>
        <dbReference type="EMBL" id="KIO02128.1"/>
    </source>
</evidence>
<dbReference type="HOGENOM" id="CLU_209337_0_0_1"/>
<dbReference type="InParanoid" id="A0A0C3IZA1"/>
<dbReference type="EMBL" id="KN831983">
    <property type="protein sequence ID" value="KIO02128.1"/>
    <property type="molecule type" value="Genomic_DNA"/>
</dbReference>